<gene>
    <name evidence="7" type="ORF">A4R43_14575</name>
</gene>
<evidence type="ECO:0000256" key="2">
    <source>
        <dbReference type="ARBA" id="ARBA00005268"/>
    </source>
</evidence>
<dbReference type="AlphaFoldDB" id="A0A344L6D6"/>
<dbReference type="InterPro" id="IPR005226">
    <property type="entry name" value="UPF0014_fam"/>
</dbReference>
<feature type="transmembrane region" description="Helical" evidence="6">
    <location>
        <begin position="26"/>
        <end position="45"/>
    </location>
</feature>
<accession>A0A344L6D6</accession>
<evidence type="ECO:0000256" key="6">
    <source>
        <dbReference type="SAM" id="Phobius"/>
    </source>
</evidence>
<evidence type="ECO:0000256" key="5">
    <source>
        <dbReference type="ARBA" id="ARBA00023136"/>
    </source>
</evidence>
<evidence type="ECO:0000256" key="1">
    <source>
        <dbReference type="ARBA" id="ARBA00004141"/>
    </source>
</evidence>
<dbReference type="KEGG" id="aab:A4R43_14575"/>
<protein>
    <submittedName>
        <fullName evidence="7">ABC transporter permease</fullName>
    </submittedName>
</protein>
<evidence type="ECO:0000313" key="7">
    <source>
        <dbReference type="EMBL" id="AXB43610.1"/>
    </source>
</evidence>
<evidence type="ECO:0000313" key="8">
    <source>
        <dbReference type="Proteomes" id="UP000250434"/>
    </source>
</evidence>
<feature type="transmembrane region" description="Helical" evidence="6">
    <location>
        <begin position="52"/>
        <end position="73"/>
    </location>
</feature>
<evidence type="ECO:0000256" key="3">
    <source>
        <dbReference type="ARBA" id="ARBA00022692"/>
    </source>
</evidence>
<dbReference type="EMBL" id="CP015163">
    <property type="protein sequence ID" value="AXB43610.1"/>
    <property type="molecule type" value="Genomic_DNA"/>
</dbReference>
<dbReference type="PANTHER" id="PTHR30028:SF0">
    <property type="entry name" value="PROTEIN ALUMINUM SENSITIVE 3"/>
    <property type="match status" value="1"/>
</dbReference>
<evidence type="ECO:0000256" key="4">
    <source>
        <dbReference type="ARBA" id="ARBA00022989"/>
    </source>
</evidence>
<dbReference type="Proteomes" id="UP000250434">
    <property type="component" value="Chromosome"/>
</dbReference>
<dbReference type="OrthoDB" id="3212530at2"/>
<feature type="transmembrane region" description="Helical" evidence="6">
    <location>
        <begin position="109"/>
        <end position="130"/>
    </location>
</feature>
<feature type="transmembrane region" description="Helical" evidence="6">
    <location>
        <begin position="79"/>
        <end position="97"/>
    </location>
</feature>
<organism evidence="7 8">
    <name type="scientific">Amycolatopsis albispora</name>
    <dbReference type="NCBI Taxonomy" id="1804986"/>
    <lineage>
        <taxon>Bacteria</taxon>
        <taxon>Bacillati</taxon>
        <taxon>Actinomycetota</taxon>
        <taxon>Actinomycetes</taxon>
        <taxon>Pseudonocardiales</taxon>
        <taxon>Pseudonocardiaceae</taxon>
        <taxon>Amycolatopsis</taxon>
    </lineage>
</organism>
<reference evidence="7 8" key="1">
    <citation type="submission" date="2016-04" db="EMBL/GenBank/DDBJ databases">
        <title>Complete genome sequence and analysis of deep-sea sediment isolate, Amycolatopsis sp. WP1.</title>
        <authorList>
            <person name="Wang H."/>
            <person name="Chen S."/>
            <person name="Wu Q."/>
        </authorList>
    </citation>
    <scope>NUCLEOTIDE SEQUENCE [LARGE SCALE GENOMIC DNA]</scope>
    <source>
        <strain evidence="7 8">WP1</strain>
    </source>
</reference>
<dbReference type="PANTHER" id="PTHR30028">
    <property type="entry name" value="UPF0014 INNER MEMBRANE PROTEIN YBBM-RELATED"/>
    <property type="match status" value="1"/>
</dbReference>
<dbReference type="GO" id="GO:0005886">
    <property type="term" value="C:plasma membrane"/>
    <property type="evidence" value="ECO:0007669"/>
    <property type="project" value="TreeGrafter"/>
</dbReference>
<proteinExistence type="inferred from homology"/>
<feature type="transmembrane region" description="Helical" evidence="6">
    <location>
        <begin position="136"/>
        <end position="156"/>
    </location>
</feature>
<comment type="subcellular location">
    <subcellularLocation>
        <location evidence="1">Membrane</location>
        <topology evidence="1">Multi-pass membrane protein</topology>
    </subcellularLocation>
</comment>
<dbReference type="Pfam" id="PF03649">
    <property type="entry name" value="UPF0014"/>
    <property type="match status" value="1"/>
</dbReference>
<keyword evidence="5 6" id="KW-0472">Membrane</keyword>
<sequence>MRRATRAGSESGRIGAVSAAIEAGPLLAAVLAVFVLIAATVVWRGGLGSGRAVLVAAVRAVVQLAAVSLVITAILRSGWWTAGFVLFMFAVASFTAYRRVEAPGGWPWFAAAIAAGVLPVLALVLATGVVPGKPIVVVPIAGIVIGGAMTATAQAGRRALDELKTRHGEYEAALALGFMPRAAALEICRPSAGHALIPGLDQTRTVGLVTLPGAYVGMLLGGASPVQAGVAQLLVLIGLLAAQSIAVLATVEFVAFGRISW</sequence>
<name>A0A344L6D6_9PSEU</name>
<keyword evidence="3 6" id="KW-0812">Transmembrane</keyword>
<keyword evidence="4 6" id="KW-1133">Transmembrane helix</keyword>
<feature type="transmembrane region" description="Helical" evidence="6">
    <location>
        <begin position="230"/>
        <end position="256"/>
    </location>
</feature>
<feature type="transmembrane region" description="Helical" evidence="6">
    <location>
        <begin position="206"/>
        <end position="224"/>
    </location>
</feature>
<keyword evidence="8" id="KW-1185">Reference proteome</keyword>
<comment type="similarity">
    <text evidence="2">Belongs to the UPF0014 family.</text>
</comment>